<feature type="transmembrane region" description="Helical" evidence="1">
    <location>
        <begin position="110"/>
        <end position="135"/>
    </location>
</feature>
<sequence>MYYNSNNIYTYIIMEGKMNTRQEIKAISKEQLNRNGNWKLPALITGISLLVSLYGQRQSDGSIMIWVTSLISAFIGVYTSMLYLNIAKSSEDDSATFEYLKVEPSKLIKCILYSIVVSLITFGATFGAVLVSSFIMTLVPILGVVLALLTLFIGGLISIYATFSVYLILDKDCGVFEALKLSIRLVKGSFFKIIVMGLSFILWIIFSGLTFGIGALWVTPYIGITFANYYLKLYKEKIENKSI</sequence>
<keyword evidence="1" id="KW-1133">Transmembrane helix</keyword>
<proteinExistence type="predicted"/>
<dbReference type="Proteomes" id="UP000215694">
    <property type="component" value="Unassembled WGS sequence"/>
</dbReference>
<organism evidence="2 3">
    <name type="scientific">Romboutsia weinsteinii</name>
    <dbReference type="NCBI Taxonomy" id="2020949"/>
    <lineage>
        <taxon>Bacteria</taxon>
        <taxon>Bacillati</taxon>
        <taxon>Bacillota</taxon>
        <taxon>Clostridia</taxon>
        <taxon>Peptostreptococcales</taxon>
        <taxon>Peptostreptococcaceae</taxon>
        <taxon>Romboutsia</taxon>
    </lineage>
</organism>
<dbReference type="InterPro" id="IPR010380">
    <property type="entry name" value="DUF975"/>
</dbReference>
<dbReference type="EMBL" id="NOJY02000043">
    <property type="protein sequence ID" value="RDY25888.1"/>
    <property type="molecule type" value="Genomic_DNA"/>
</dbReference>
<evidence type="ECO:0000313" key="2">
    <source>
        <dbReference type="EMBL" id="RDY25888.1"/>
    </source>
</evidence>
<dbReference type="AlphaFoldDB" id="A0A371IZP2"/>
<feature type="transmembrane region" description="Helical" evidence="1">
    <location>
        <begin position="141"/>
        <end position="169"/>
    </location>
</feature>
<dbReference type="PANTHER" id="PTHR40076">
    <property type="entry name" value="MEMBRANE PROTEIN-RELATED"/>
    <property type="match status" value="1"/>
</dbReference>
<evidence type="ECO:0000256" key="1">
    <source>
        <dbReference type="SAM" id="Phobius"/>
    </source>
</evidence>
<name>A0A371IZP2_9FIRM</name>
<accession>A0A371IZP2</accession>
<keyword evidence="1" id="KW-0812">Transmembrane</keyword>
<reference evidence="2 3" key="1">
    <citation type="journal article" date="2017" name="Genome Announc.">
        <title>Draft Genome Sequence of Romboutsia weinsteinii sp. nov. Strain CCRI-19649(T) Isolated from Surface Water.</title>
        <authorList>
            <person name="Maheux A.F."/>
            <person name="Boudreau D.K."/>
            <person name="Berube E."/>
            <person name="Boissinot M."/>
            <person name="Cantin P."/>
            <person name="Raymond F."/>
            <person name="Corbeil J."/>
            <person name="Omar R.F."/>
            <person name="Bergeron M.G."/>
        </authorList>
    </citation>
    <scope>NUCLEOTIDE SEQUENCE [LARGE SCALE GENOMIC DNA]</scope>
    <source>
        <strain evidence="2 3">CCRI-19649</strain>
    </source>
</reference>
<comment type="caution">
    <text evidence="2">The sequence shown here is derived from an EMBL/GenBank/DDBJ whole genome shotgun (WGS) entry which is preliminary data.</text>
</comment>
<gene>
    <name evidence="2" type="ORF">CHL78_015980</name>
</gene>
<feature type="transmembrane region" description="Helical" evidence="1">
    <location>
        <begin position="63"/>
        <end position="84"/>
    </location>
</feature>
<dbReference type="Pfam" id="PF06161">
    <property type="entry name" value="DUF975"/>
    <property type="match status" value="1"/>
</dbReference>
<keyword evidence="1" id="KW-0472">Membrane</keyword>
<evidence type="ECO:0000313" key="3">
    <source>
        <dbReference type="Proteomes" id="UP000215694"/>
    </source>
</evidence>
<dbReference type="PANTHER" id="PTHR40076:SF1">
    <property type="entry name" value="MEMBRANE PROTEIN"/>
    <property type="match status" value="1"/>
</dbReference>
<feature type="transmembrane region" description="Helical" evidence="1">
    <location>
        <begin position="190"/>
        <end position="206"/>
    </location>
</feature>
<feature type="transmembrane region" description="Helical" evidence="1">
    <location>
        <begin position="212"/>
        <end position="231"/>
    </location>
</feature>
<keyword evidence="3" id="KW-1185">Reference proteome</keyword>
<feature type="transmembrane region" description="Helical" evidence="1">
    <location>
        <begin position="38"/>
        <end position="57"/>
    </location>
</feature>
<protein>
    <submittedName>
        <fullName evidence="2">DUF975 family protein</fullName>
    </submittedName>
</protein>